<evidence type="ECO:0000313" key="2">
    <source>
        <dbReference type="Proteomes" id="UP000070544"/>
    </source>
</evidence>
<dbReference type="AlphaFoldDB" id="A0A139AB34"/>
<gene>
    <name evidence="1" type="ORF">M427DRAFT_356985</name>
</gene>
<reference evidence="1 2" key="1">
    <citation type="journal article" date="2015" name="Genome Biol. Evol.">
        <title>Phylogenomic analyses indicate that early fungi evolved digesting cell walls of algal ancestors of land plants.</title>
        <authorList>
            <person name="Chang Y."/>
            <person name="Wang S."/>
            <person name="Sekimoto S."/>
            <person name="Aerts A.L."/>
            <person name="Choi C."/>
            <person name="Clum A."/>
            <person name="LaButti K.M."/>
            <person name="Lindquist E.A."/>
            <person name="Yee Ngan C."/>
            <person name="Ohm R.A."/>
            <person name="Salamov A.A."/>
            <person name="Grigoriev I.V."/>
            <person name="Spatafora J.W."/>
            <person name="Berbee M.L."/>
        </authorList>
    </citation>
    <scope>NUCLEOTIDE SEQUENCE [LARGE SCALE GENOMIC DNA]</scope>
    <source>
        <strain evidence="1 2">JEL478</strain>
    </source>
</reference>
<accession>A0A139AB34</accession>
<dbReference type="Proteomes" id="UP000070544">
    <property type="component" value="Unassembled WGS sequence"/>
</dbReference>
<proteinExistence type="predicted"/>
<keyword evidence="2" id="KW-1185">Reference proteome</keyword>
<protein>
    <submittedName>
        <fullName evidence="1">Uncharacterized protein</fullName>
    </submittedName>
</protein>
<name>A0A139AB34_GONPJ</name>
<organism evidence="1 2">
    <name type="scientific">Gonapodya prolifera (strain JEL478)</name>
    <name type="common">Monoblepharis prolifera</name>
    <dbReference type="NCBI Taxonomy" id="1344416"/>
    <lineage>
        <taxon>Eukaryota</taxon>
        <taxon>Fungi</taxon>
        <taxon>Fungi incertae sedis</taxon>
        <taxon>Chytridiomycota</taxon>
        <taxon>Chytridiomycota incertae sedis</taxon>
        <taxon>Monoblepharidomycetes</taxon>
        <taxon>Monoblepharidales</taxon>
        <taxon>Gonapodyaceae</taxon>
        <taxon>Gonapodya</taxon>
    </lineage>
</organism>
<dbReference type="EMBL" id="KQ965772">
    <property type="protein sequence ID" value="KXS14016.1"/>
    <property type="molecule type" value="Genomic_DNA"/>
</dbReference>
<sequence>MAARLSWFALPASISHQFPLPLPNTSCPIIAVAATRIMSSFGLELIITATTLRTILTRLHVHGFWCYGLGECFGGTGIATTTSEPSDAYLLSLK</sequence>
<evidence type="ECO:0000313" key="1">
    <source>
        <dbReference type="EMBL" id="KXS14016.1"/>
    </source>
</evidence>